<dbReference type="STRING" id="3469.A0A4Y7JPP3"/>
<dbReference type="Pfam" id="PF13920">
    <property type="entry name" value="zf-C3HC4_3"/>
    <property type="match status" value="1"/>
</dbReference>
<dbReference type="PROSITE" id="PS50089">
    <property type="entry name" value="ZF_RING_2"/>
    <property type="match status" value="1"/>
</dbReference>
<dbReference type="SUPFAM" id="SSF57850">
    <property type="entry name" value="RING/U-box"/>
    <property type="match status" value="1"/>
</dbReference>
<feature type="domain" description="RING-type" evidence="5">
    <location>
        <begin position="295"/>
        <end position="330"/>
    </location>
</feature>
<dbReference type="PANTHER" id="PTHR42647:SF50">
    <property type="entry name" value="BOI-RELATED E3 UBIQUITIN-PROTEIN LIGASE 1-LIKE ISOFORM X1"/>
    <property type="match status" value="1"/>
</dbReference>
<evidence type="ECO:0000256" key="4">
    <source>
        <dbReference type="PROSITE-ProRule" id="PRU00175"/>
    </source>
</evidence>
<sequence length="342" mass="38316">MIGSDAGNPVFPVMLAGNKLQYGLDASMQLQLYGNSPGGCGVDPMNYMVNGQVYAGNRPIKRPREAEDSFRKQKHQMCLNSDNFYQDENNRSTNYIIKQNPVSTGLKLSCDDDEHKSSVTSASGSTMQNLPAIFSLGDNVRSEIDRQKVEFDHYIRIQEEQLAKGIRELKQRHTVSFLNTVEKGVGKKLMEKEIELQNMITRNTTLVEKIKQVTTEVHSWHFKAKYSENTANVLKSNLNMVIAQSAERGREGWGDSEIDGAASSYVDRTNHLNICGRVKSVSTNNQGLIEQKMTCRVCKSSEVSVLLMPCRHLCLCKDCERSVELCPVCNSAKNTSLEVYLS</sequence>
<evidence type="ECO:0000313" key="7">
    <source>
        <dbReference type="Proteomes" id="UP000316621"/>
    </source>
</evidence>
<reference evidence="6 7" key="1">
    <citation type="journal article" date="2018" name="Science">
        <title>The opium poppy genome and morphinan production.</title>
        <authorList>
            <person name="Guo L."/>
            <person name="Winzer T."/>
            <person name="Yang X."/>
            <person name="Li Y."/>
            <person name="Ning Z."/>
            <person name="He Z."/>
            <person name="Teodor R."/>
            <person name="Lu Y."/>
            <person name="Bowser T.A."/>
            <person name="Graham I.A."/>
            <person name="Ye K."/>
        </authorList>
    </citation>
    <scope>NUCLEOTIDE SEQUENCE [LARGE SCALE GENOMIC DNA]</scope>
    <source>
        <strain evidence="7">cv. HN1</strain>
        <tissue evidence="6">Leaves</tissue>
    </source>
</reference>
<dbReference type="FunFam" id="3.30.40.10:FF:000239">
    <property type="entry name" value="probable BOI-related E3 ubiquitin-protein ligase 2"/>
    <property type="match status" value="1"/>
</dbReference>
<dbReference type="GO" id="GO:0004842">
    <property type="term" value="F:ubiquitin-protein transferase activity"/>
    <property type="evidence" value="ECO:0007669"/>
    <property type="project" value="TreeGrafter"/>
</dbReference>
<gene>
    <name evidence="6" type="ORF">C5167_023390</name>
</gene>
<dbReference type="Gramene" id="RZC61645">
    <property type="protein sequence ID" value="RZC61645"/>
    <property type="gene ID" value="C5167_023390"/>
</dbReference>
<dbReference type="AlphaFoldDB" id="A0A4Y7JPP3"/>
<dbReference type="Proteomes" id="UP000316621">
    <property type="component" value="Chromosome 5"/>
</dbReference>
<dbReference type="InterPro" id="IPR013083">
    <property type="entry name" value="Znf_RING/FYVE/PHD"/>
</dbReference>
<evidence type="ECO:0000313" key="6">
    <source>
        <dbReference type="EMBL" id="RZC61645.1"/>
    </source>
</evidence>
<dbReference type="PANTHER" id="PTHR42647">
    <property type="entry name" value="SBP (S-RIBONUCLEASE BINDING PROTEIN) FAMILY PROTEIN"/>
    <property type="match status" value="1"/>
</dbReference>
<name>A0A4Y7JPP3_PAPSO</name>
<keyword evidence="7" id="KW-1185">Reference proteome</keyword>
<evidence type="ECO:0000259" key="5">
    <source>
        <dbReference type="PROSITE" id="PS50089"/>
    </source>
</evidence>
<dbReference type="PIRSF" id="PIRSF036836">
    <property type="entry name" value="RNase_bind_SBP1"/>
    <property type="match status" value="1"/>
</dbReference>
<organism evidence="6 7">
    <name type="scientific">Papaver somniferum</name>
    <name type="common">Opium poppy</name>
    <dbReference type="NCBI Taxonomy" id="3469"/>
    <lineage>
        <taxon>Eukaryota</taxon>
        <taxon>Viridiplantae</taxon>
        <taxon>Streptophyta</taxon>
        <taxon>Embryophyta</taxon>
        <taxon>Tracheophyta</taxon>
        <taxon>Spermatophyta</taxon>
        <taxon>Magnoliopsida</taxon>
        <taxon>Ranunculales</taxon>
        <taxon>Papaveraceae</taxon>
        <taxon>Papaveroideae</taxon>
        <taxon>Papaver</taxon>
    </lineage>
</organism>
<evidence type="ECO:0000256" key="1">
    <source>
        <dbReference type="ARBA" id="ARBA00022723"/>
    </source>
</evidence>
<dbReference type="CDD" id="cd16649">
    <property type="entry name" value="mRING-HC-C3HC5_CGRF1-like"/>
    <property type="match status" value="1"/>
</dbReference>
<keyword evidence="2 4" id="KW-0863">Zinc-finger</keyword>
<dbReference type="GO" id="GO:0008270">
    <property type="term" value="F:zinc ion binding"/>
    <property type="evidence" value="ECO:0007669"/>
    <property type="project" value="UniProtKB-KW"/>
</dbReference>
<keyword evidence="1" id="KW-0479">Metal-binding</keyword>
<dbReference type="OMA" id="YCEESTN"/>
<dbReference type="Gene3D" id="3.30.40.10">
    <property type="entry name" value="Zinc/RING finger domain, C3HC4 (zinc finger)"/>
    <property type="match status" value="1"/>
</dbReference>
<dbReference type="OrthoDB" id="1711136at2759"/>
<proteinExistence type="predicted"/>
<evidence type="ECO:0000256" key="2">
    <source>
        <dbReference type="ARBA" id="ARBA00022771"/>
    </source>
</evidence>
<accession>A0A4Y7JPP3</accession>
<protein>
    <recommendedName>
        <fullName evidence="5">RING-type domain-containing protein</fullName>
    </recommendedName>
</protein>
<dbReference type="InterPro" id="IPR001841">
    <property type="entry name" value="Znf_RING"/>
</dbReference>
<dbReference type="EMBL" id="CM010719">
    <property type="protein sequence ID" value="RZC61645.1"/>
    <property type="molecule type" value="Genomic_DNA"/>
</dbReference>
<evidence type="ECO:0000256" key="3">
    <source>
        <dbReference type="ARBA" id="ARBA00022833"/>
    </source>
</evidence>
<keyword evidence="3" id="KW-0862">Zinc</keyword>